<name>A0A2K8NBD4_9BACL</name>
<dbReference type="NCBIfam" id="TIGR01420">
    <property type="entry name" value="pilT_fam"/>
    <property type="match status" value="1"/>
</dbReference>
<dbReference type="Proteomes" id="UP000231932">
    <property type="component" value="Chromosome"/>
</dbReference>
<evidence type="ECO:0000256" key="1">
    <source>
        <dbReference type="ARBA" id="ARBA00006611"/>
    </source>
</evidence>
<dbReference type="GO" id="GO:0016887">
    <property type="term" value="F:ATP hydrolysis activity"/>
    <property type="evidence" value="ECO:0007669"/>
    <property type="project" value="InterPro"/>
</dbReference>
<organism evidence="3 4">
    <name type="scientific">Kyrpidia spormannii</name>
    <dbReference type="NCBI Taxonomy" id="2055160"/>
    <lineage>
        <taxon>Bacteria</taxon>
        <taxon>Bacillati</taxon>
        <taxon>Bacillota</taxon>
        <taxon>Bacilli</taxon>
        <taxon>Bacillales</taxon>
        <taxon>Alicyclobacillaceae</taxon>
        <taxon>Kyrpidia</taxon>
    </lineage>
</organism>
<dbReference type="SMART" id="SM00382">
    <property type="entry name" value="AAA"/>
    <property type="match status" value="1"/>
</dbReference>
<proteinExistence type="inferred from homology"/>
<dbReference type="EMBL" id="CP024955">
    <property type="protein sequence ID" value="ATY86435.1"/>
    <property type="molecule type" value="Genomic_DNA"/>
</dbReference>
<dbReference type="InterPro" id="IPR027417">
    <property type="entry name" value="P-loop_NTPase"/>
</dbReference>
<dbReference type="Gene3D" id="3.40.50.300">
    <property type="entry name" value="P-loop containing nucleotide triphosphate hydrolases"/>
    <property type="match status" value="1"/>
</dbReference>
<dbReference type="GO" id="GO:0005524">
    <property type="term" value="F:ATP binding"/>
    <property type="evidence" value="ECO:0007669"/>
    <property type="project" value="InterPro"/>
</dbReference>
<dbReference type="SUPFAM" id="SSF52540">
    <property type="entry name" value="P-loop containing nucleoside triphosphate hydrolases"/>
    <property type="match status" value="1"/>
</dbReference>
<gene>
    <name evidence="3" type="ORF">CVV65_04775</name>
</gene>
<comment type="similarity">
    <text evidence="1">Belongs to the GSP E family.</text>
</comment>
<reference evidence="4" key="1">
    <citation type="submission" date="2017-11" db="EMBL/GenBank/DDBJ databases">
        <title>Complete Genome Sequence of Kyrpidia sp. Strain EA-1, a thermophilic, hydrogen-oxidizing Bacterium, isolated from the Azores.</title>
        <authorList>
            <person name="Reiner J.E."/>
            <person name="Lapp C.J."/>
            <person name="Bunk B."/>
            <person name="Gescher J."/>
        </authorList>
    </citation>
    <scope>NUCLEOTIDE SEQUENCE [LARGE SCALE GENOMIC DNA]</scope>
    <source>
        <strain evidence="4">EA-1</strain>
    </source>
</reference>
<dbReference type="Gene3D" id="3.30.450.90">
    <property type="match status" value="1"/>
</dbReference>
<dbReference type="RefSeq" id="WP_100669190.1">
    <property type="nucleotide sequence ID" value="NZ_CP024955.1"/>
</dbReference>
<evidence type="ECO:0000313" key="3">
    <source>
        <dbReference type="EMBL" id="ATY86435.1"/>
    </source>
</evidence>
<dbReference type="PROSITE" id="PS00662">
    <property type="entry name" value="T2SP_E"/>
    <property type="match status" value="1"/>
</dbReference>
<dbReference type="InterPro" id="IPR006321">
    <property type="entry name" value="PilT/PilU"/>
</dbReference>
<accession>A0A2K8NBD4</accession>
<protein>
    <submittedName>
        <fullName evidence="3">Type IV pili twitching motility protein PilT</fullName>
    </submittedName>
</protein>
<keyword evidence="4" id="KW-1185">Reference proteome</keyword>
<dbReference type="InterPro" id="IPR001482">
    <property type="entry name" value="T2SS/T4SS_dom"/>
</dbReference>
<dbReference type="OrthoDB" id="9808272at2"/>
<dbReference type="InterPro" id="IPR050921">
    <property type="entry name" value="T4SS_GSP_E_ATPase"/>
</dbReference>
<sequence>MMARWLEQAQAGGASDLHLTVGAPPMLRVDGRLRPLGGGILTSEETERYAREVLGGEFSRLSEMGDVDTALDWVGPEGGDAHRIRVNVYRQRMGISLAIRLVPDVIPKLDSLGLPAVVRTMVDQPYGLVLVTGPTGSGKTTTLAALIDEMNDRFDRHIITLEDPIEYVHVHRRCLIEQREVGKDVPDFSRGLRAALRQDPDVILVGEMRDLETIQTAITAAETGHLVLGTLHTGDAVQTVDRLIDVFPAHQQQQIRTQLAAILRVVIAQRLVRRIGGAGRVPLAEVLINTPAVANLIRSDKTHQLHTVMQTGRSQGMQTFDMHVRELVSGGVIDQEEGRLAVFGDRIDRFGG</sequence>
<dbReference type="KEGG" id="kyr:CVV65_04775"/>
<dbReference type="InterPro" id="IPR003593">
    <property type="entry name" value="AAA+_ATPase"/>
</dbReference>
<dbReference type="Pfam" id="PF00437">
    <property type="entry name" value="T2SSE"/>
    <property type="match status" value="1"/>
</dbReference>
<dbReference type="AlphaFoldDB" id="A0A2K8NBD4"/>
<feature type="domain" description="Bacterial type II secretion system protein E" evidence="2">
    <location>
        <begin position="196"/>
        <end position="210"/>
    </location>
</feature>
<evidence type="ECO:0000313" key="4">
    <source>
        <dbReference type="Proteomes" id="UP000231932"/>
    </source>
</evidence>
<evidence type="ECO:0000259" key="2">
    <source>
        <dbReference type="PROSITE" id="PS00662"/>
    </source>
</evidence>
<dbReference type="CDD" id="cd01131">
    <property type="entry name" value="PilT"/>
    <property type="match status" value="1"/>
</dbReference>
<dbReference type="PANTHER" id="PTHR30486">
    <property type="entry name" value="TWITCHING MOTILITY PROTEIN PILT"/>
    <property type="match status" value="1"/>
</dbReference>